<accession>A0A2I8EPD3</accession>
<reference evidence="1 2" key="1">
    <citation type="submission" date="2018-01" db="EMBL/GenBank/DDBJ databases">
        <title>Species boundaries and ecological features among Paraburkholderia terrae DSMZ17804T, P. hospita DSMZ17164T and P. caribensis DSMZ13236T.</title>
        <authorList>
            <person name="Pratama A.A."/>
        </authorList>
    </citation>
    <scope>NUCLEOTIDE SEQUENCE [LARGE SCALE GENOMIC DNA]</scope>
    <source>
        <strain evidence="1 2">DSM 17804</strain>
    </source>
</reference>
<evidence type="ECO:0000313" key="1">
    <source>
        <dbReference type="EMBL" id="AUT61359.1"/>
    </source>
</evidence>
<dbReference type="KEGG" id="pter:C2L65_16610"/>
<evidence type="ECO:0000313" key="2">
    <source>
        <dbReference type="Proteomes" id="UP000243502"/>
    </source>
</evidence>
<protein>
    <submittedName>
        <fullName evidence="1">Uncharacterized protein</fullName>
    </submittedName>
</protein>
<organism evidence="1 2">
    <name type="scientific">Paraburkholderia terrae</name>
    <dbReference type="NCBI Taxonomy" id="311230"/>
    <lineage>
        <taxon>Bacteria</taxon>
        <taxon>Pseudomonadati</taxon>
        <taxon>Pseudomonadota</taxon>
        <taxon>Betaproteobacteria</taxon>
        <taxon>Burkholderiales</taxon>
        <taxon>Burkholderiaceae</taxon>
        <taxon>Paraburkholderia</taxon>
    </lineage>
</organism>
<proteinExistence type="predicted"/>
<dbReference type="Proteomes" id="UP000243502">
    <property type="component" value="Chromosome 2"/>
</dbReference>
<dbReference type="EMBL" id="CP026112">
    <property type="protein sequence ID" value="AUT61359.1"/>
    <property type="molecule type" value="Genomic_DNA"/>
</dbReference>
<gene>
    <name evidence="1" type="ORF">C2L65_16610</name>
</gene>
<name>A0A2I8EPD3_9BURK</name>
<sequence>MPVQIRSKRLNGSLFAHSDFKLPLDIRLGTRCVTVRLLSSADDHNLAARLLICYLQGGPSNEADTWEVSIMAYVWLYPKRQSVDERSDKIDFLALLTR</sequence>
<dbReference type="AlphaFoldDB" id="A0A2I8EPD3"/>